<dbReference type="InterPro" id="IPR052895">
    <property type="entry name" value="HetReg/Transcr_Mod"/>
</dbReference>
<dbReference type="AlphaFoldDB" id="A0AAN7TDD5"/>
<dbReference type="InterPro" id="IPR010730">
    <property type="entry name" value="HET"/>
</dbReference>
<evidence type="ECO:0000313" key="3">
    <source>
        <dbReference type="Proteomes" id="UP001310890"/>
    </source>
</evidence>
<accession>A0AAN7TDD5</accession>
<proteinExistence type="predicted"/>
<protein>
    <recommendedName>
        <fullName evidence="1">Heterokaryon incompatibility domain-containing protein</fullName>
    </recommendedName>
</protein>
<sequence>MNSMRLEQLSITKSKYTYTPLDPKQKQIRLLDLQPGDPEAPVVCSLRVVSLVDGQDPDYEAVSYAWGDANLREEVQVNGSLLSVPLSTARALSRLRETDQVRTVWIDAICINQQNILERSSQVAFMLRVYRSSRRVAVWLGDPAGSKDETTLSAGDVDTAADTVIHWASAKLGVNTFDELSETLALQKDLQGLYAFNPDDLLTVYAQLESLCQQPWFSRRWVAQEFALGRRNICYIGSGIMNLERALVATVVIGYVAWDSDHLETIRNLIIGITSVASEGEPLATLVGLDANAARMWYATHLPCIVPAGYLLNWIIEKLVYHTGSEPRDIVYATIGIWQSITGLDELPQLLQPDYCLSLWKVFAAAQKHIMRSDRSLFILGTVIDLAPWPKSEGSASWVKRWGARETDNPFIIRACYKANSSRTYEAVEDEREHELWLRGLEVDLVAQHAPTFSPRDLETVSGQCAFINSTRASLNTNVSTKDLDTTAFARTLVADVIWQPLMSDVKLLDDAEVEELLRYVVAPQVAGFTGVPTVPTTDSTISVTARHSYGLKGACGNRSVFRTHDGRFGLGPVTTKPGDVLAVIYGSMLPLMLRPCKNGHELIGPCYLHGMMQGEAIKLHEDGVLQEKTFKLM</sequence>
<dbReference type="Pfam" id="PF26639">
    <property type="entry name" value="Het-6_barrel"/>
    <property type="match status" value="1"/>
</dbReference>
<dbReference type="PANTHER" id="PTHR24148">
    <property type="entry name" value="ANKYRIN REPEAT DOMAIN-CONTAINING PROTEIN 39 HOMOLOG-RELATED"/>
    <property type="match status" value="1"/>
</dbReference>
<feature type="domain" description="Heterokaryon incompatibility" evidence="1">
    <location>
        <begin position="59"/>
        <end position="225"/>
    </location>
</feature>
<dbReference type="EMBL" id="JAVRRL010000038">
    <property type="protein sequence ID" value="KAK5111526.1"/>
    <property type="molecule type" value="Genomic_DNA"/>
</dbReference>
<reference evidence="2" key="1">
    <citation type="submission" date="2023-08" db="EMBL/GenBank/DDBJ databases">
        <title>Black Yeasts Isolated from many extreme environments.</title>
        <authorList>
            <person name="Coleine C."/>
            <person name="Stajich J.E."/>
            <person name="Selbmann L."/>
        </authorList>
    </citation>
    <scope>NUCLEOTIDE SEQUENCE</scope>
    <source>
        <strain evidence="2">CCFEE 5401</strain>
    </source>
</reference>
<comment type="caution">
    <text evidence="2">The sequence shown here is derived from an EMBL/GenBank/DDBJ whole genome shotgun (WGS) entry which is preliminary data.</text>
</comment>
<dbReference type="PANTHER" id="PTHR24148:SF82">
    <property type="entry name" value="HETEROKARYON INCOMPATIBILITY DOMAIN-CONTAINING PROTEIN"/>
    <property type="match status" value="1"/>
</dbReference>
<dbReference type="Pfam" id="PF06985">
    <property type="entry name" value="HET"/>
    <property type="match status" value="1"/>
</dbReference>
<name>A0AAN7TDD5_9PEZI</name>
<organism evidence="2 3">
    <name type="scientific">Meristemomyces frigidus</name>
    <dbReference type="NCBI Taxonomy" id="1508187"/>
    <lineage>
        <taxon>Eukaryota</taxon>
        <taxon>Fungi</taxon>
        <taxon>Dikarya</taxon>
        <taxon>Ascomycota</taxon>
        <taxon>Pezizomycotina</taxon>
        <taxon>Dothideomycetes</taxon>
        <taxon>Dothideomycetidae</taxon>
        <taxon>Mycosphaerellales</taxon>
        <taxon>Teratosphaeriaceae</taxon>
        <taxon>Meristemomyces</taxon>
    </lineage>
</organism>
<gene>
    <name evidence="2" type="ORF">LTR62_004821</name>
</gene>
<evidence type="ECO:0000313" key="2">
    <source>
        <dbReference type="EMBL" id="KAK5111526.1"/>
    </source>
</evidence>
<evidence type="ECO:0000259" key="1">
    <source>
        <dbReference type="Pfam" id="PF06985"/>
    </source>
</evidence>
<dbReference type="Proteomes" id="UP001310890">
    <property type="component" value="Unassembled WGS sequence"/>
</dbReference>